<organism evidence="2 3">
    <name type="scientific">Capsicum annuum</name>
    <name type="common">Capsicum pepper</name>
    <dbReference type="NCBI Taxonomy" id="4072"/>
    <lineage>
        <taxon>Eukaryota</taxon>
        <taxon>Viridiplantae</taxon>
        <taxon>Streptophyta</taxon>
        <taxon>Embryophyta</taxon>
        <taxon>Tracheophyta</taxon>
        <taxon>Spermatophyta</taxon>
        <taxon>Magnoliopsida</taxon>
        <taxon>eudicotyledons</taxon>
        <taxon>Gunneridae</taxon>
        <taxon>Pentapetalae</taxon>
        <taxon>asterids</taxon>
        <taxon>lamiids</taxon>
        <taxon>Solanales</taxon>
        <taxon>Solanaceae</taxon>
        <taxon>Solanoideae</taxon>
        <taxon>Capsiceae</taxon>
        <taxon>Capsicum</taxon>
    </lineage>
</organism>
<dbReference type="GO" id="GO:0003677">
    <property type="term" value="F:DNA binding"/>
    <property type="evidence" value="ECO:0007669"/>
    <property type="project" value="InterPro"/>
</dbReference>
<proteinExistence type="predicted"/>
<gene>
    <name evidence="2" type="ORF">T459_35621</name>
</gene>
<dbReference type="EMBL" id="AYRZ02005404">
    <property type="protein sequence ID" value="PHT47017.1"/>
    <property type="molecule type" value="Genomic_DNA"/>
</dbReference>
<dbReference type="InterPro" id="IPR044835">
    <property type="entry name" value="ARF_plant"/>
</dbReference>
<dbReference type="PANTHER" id="PTHR31384">
    <property type="entry name" value="AUXIN RESPONSE FACTOR 4-RELATED"/>
    <property type="match status" value="1"/>
</dbReference>
<accession>A0A2G2WP52</accession>
<protein>
    <recommendedName>
        <fullName evidence="1">Auxin response factor domain-containing protein</fullName>
    </recommendedName>
</protein>
<dbReference type="GO" id="GO:0009725">
    <property type="term" value="P:response to hormone"/>
    <property type="evidence" value="ECO:0007669"/>
    <property type="project" value="InterPro"/>
</dbReference>
<reference evidence="2 3" key="1">
    <citation type="journal article" date="2014" name="Nat. Genet.">
        <title>Genome sequence of the hot pepper provides insights into the evolution of pungency in Capsicum species.</title>
        <authorList>
            <person name="Kim S."/>
            <person name="Park M."/>
            <person name="Yeom S.I."/>
            <person name="Kim Y.M."/>
            <person name="Lee J.M."/>
            <person name="Lee H.A."/>
            <person name="Seo E."/>
            <person name="Choi J."/>
            <person name="Cheong K."/>
            <person name="Kim K.T."/>
            <person name="Jung K."/>
            <person name="Lee G.W."/>
            <person name="Oh S.K."/>
            <person name="Bae C."/>
            <person name="Kim S.B."/>
            <person name="Lee H.Y."/>
            <person name="Kim S.Y."/>
            <person name="Kim M.S."/>
            <person name="Kang B.C."/>
            <person name="Jo Y.D."/>
            <person name="Yang H.B."/>
            <person name="Jeong H.J."/>
            <person name="Kang W.H."/>
            <person name="Kwon J.K."/>
            <person name="Shin C."/>
            <person name="Lim J.Y."/>
            <person name="Park J.H."/>
            <person name="Huh J.H."/>
            <person name="Kim J.S."/>
            <person name="Kim B.D."/>
            <person name="Cohen O."/>
            <person name="Paran I."/>
            <person name="Suh M.C."/>
            <person name="Lee S.B."/>
            <person name="Kim Y.K."/>
            <person name="Shin Y."/>
            <person name="Noh S.J."/>
            <person name="Park J."/>
            <person name="Seo Y.S."/>
            <person name="Kwon S.Y."/>
            <person name="Kim H.A."/>
            <person name="Park J.M."/>
            <person name="Kim H.J."/>
            <person name="Choi S.B."/>
            <person name="Bosland P.W."/>
            <person name="Reeves G."/>
            <person name="Jo S.H."/>
            <person name="Lee B.W."/>
            <person name="Cho H.T."/>
            <person name="Choi H.S."/>
            <person name="Lee M.S."/>
            <person name="Yu Y."/>
            <person name="Do Choi Y."/>
            <person name="Park B.S."/>
            <person name="van Deynze A."/>
            <person name="Ashrafi H."/>
            <person name="Hill T."/>
            <person name="Kim W.T."/>
            <person name="Pai H.S."/>
            <person name="Ahn H.K."/>
            <person name="Yeam I."/>
            <person name="Giovannoni J.J."/>
            <person name="Rose J.K."/>
            <person name="Sorensen I."/>
            <person name="Lee S.J."/>
            <person name="Kim R.W."/>
            <person name="Choi I.Y."/>
            <person name="Choi B.S."/>
            <person name="Lim J.S."/>
            <person name="Lee Y.H."/>
            <person name="Choi D."/>
        </authorList>
    </citation>
    <scope>NUCLEOTIDE SEQUENCE [LARGE SCALE GENOMIC DNA]</scope>
    <source>
        <strain evidence="3">cv. CM334</strain>
    </source>
</reference>
<keyword evidence="3" id="KW-1185">Reference proteome</keyword>
<dbReference type="Gramene" id="PHT47017">
    <property type="protein sequence ID" value="PHT47017"/>
    <property type="gene ID" value="T459_35621"/>
</dbReference>
<dbReference type="InterPro" id="IPR010525">
    <property type="entry name" value="ARF_dom"/>
</dbReference>
<dbReference type="AlphaFoldDB" id="A0A2G2WP52"/>
<dbReference type="PANTHER" id="PTHR31384:SF96">
    <property type="entry name" value="AUXIN RESPONSE FACTOR 1"/>
    <property type="match status" value="1"/>
</dbReference>
<dbReference type="Pfam" id="PF06507">
    <property type="entry name" value="ARF_AD"/>
    <property type="match status" value="1"/>
</dbReference>
<name>A0A2G2WP52_CAPAN</name>
<dbReference type="Proteomes" id="UP000222542">
    <property type="component" value="Unassembled WGS sequence"/>
</dbReference>
<comment type="caution">
    <text evidence="2">The sequence shown here is derived from an EMBL/GenBank/DDBJ whole genome shotgun (WGS) entry which is preliminary data.</text>
</comment>
<dbReference type="GO" id="GO:0006355">
    <property type="term" value="P:regulation of DNA-templated transcription"/>
    <property type="evidence" value="ECO:0007669"/>
    <property type="project" value="InterPro"/>
</dbReference>
<evidence type="ECO:0000313" key="3">
    <source>
        <dbReference type="Proteomes" id="UP000222542"/>
    </source>
</evidence>
<dbReference type="GO" id="GO:0005634">
    <property type="term" value="C:nucleus"/>
    <property type="evidence" value="ECO:0007669"/>
    <property type="project" value="InterPro"/>
</dbReference>
<sequence length="71" mass="8107">MLTLLKLPISKTSQLEIIVSVRKYLEARNHKLSVGLRFKMRFVGEEVPEKRFSGTIVDVGDSTSSRWPDSE</sequence>
<dbReference type="Gene3D" id="2.30.30.1040">
    <property type="match status" value="1"/>
</dbReference>
<evidence type="ECO:0000259" key="1">
    <source>
        <dbReference type="Pfam" id="PF06507"/>
    </source>
</evidence>
<dbReference type="STRING" id="4072.A0A2G2WP52"/>
<evidence type="ECO:0000313" key="2">
    <source>
        <dbReference type="EMBL" id="PHT47017.1"/>
    </source>
</evidence>
<reference evidence="2 3" key="2">
    <citation type="journal article" date="2017" name="Genome Biol.">
        <title>New reference genome sequences of hot pepper reveal the massive evolution of plant disease-resistance genes by retroduplication.</title>
        <authorList>
            <person name="Kim S."/>
            <person name="Park J."/>
            <person name="Yeom S.I."/>
            <person name="Kim Y.M."/>
            <person name="Seo E."/>
            <person name="Kim K.T."/>
            <person name="Kim M.S."/>
            <person name="Lee J.M."/>
            <person name="Cheong K."/>
            <person name="Shin H.S."/>
            <person name="Kim S.B."/>
            <person name="Han K."/>
            <person name="Lee J."/>
            <person name="Park M."/>
            <person name="Lee H.A."/>
            <person name="Lee H.Y."/>
            <person name="Lee Y."/>
            <person name="Oh S."/>
            <person name="Lee J.H."/>
            <person name="Choi E."/>
            <person name="Choi E."/>
            <person name="Lee S.E."/>
            <person name="Jeon J."/>
            <person name="Kim H."/>
            <person name="Choi G."/>
            <person name="Song H."/>
            <person name="Lee J."/>
            <person name="Lee S.C."/>
            <person name="Kwon J.K."/>
            <person name="Lee H.Y."/>
            <person name="Koo N."/>
            <person name="Hong Y."/>
            <person name="Kim R.W."/>
            <person name="Kang W.H."/>
            <person name="Huh J.H."/>
            <person name="Kang B.C."/>
            <person name="Yang T.J."/>
            <person name="Lee Y.H."/>
            <person name="Bennetzen J.L."/>
            <person name="Choi D."/>
        </authorList>
    </citation>
    <scope>NUCLEOTIDE SEQUENCE [LARGE SCALE GENOMIC DNA]</scope>
    <source>
        <strain evidence="3">cv. CM334</strain>
    </source>
</reference>
<feature type="domain" description="Auxin response factor" evidence="1">
    <location>
        <begin position="18"/>
        <end position="71"/>
    </location>
</feature>